<name>A0A4Q2M9I6_9MICO</name>
<dbReference type="InterPro" id="IPR004561">
    <property type="entry name" value="IsoChor_synthase"/>
</dbReference>
<evidence type="ECO:0000256" key="3">
    <source>
        <dbReference type="ARBA" id="ARBA00012824"/>
    </source>
</evidence>
<dbReference type="EMBL" id="SDPM01000003">
    <property type="protein sequence ID" value="RXZ87083.1"/>
    <property type="molecule type" value="Genomic_DNA"/>
</dbReference>
<accession>A0A4Q2M9I6</accession>
<evidence type="ECO:0000313" key="8">
    <source>
        <dbReference type="Proteomes" id="UP000292686"/>
    </source>
</evidence>
<dbReference type="SUPFAM" id="SSF56322">
    <property type="entry name" value="ADC synthase"/>
    <property type="match status" value="1"/>
</dbReference>
<dbReference type="OrthoDB" id="9806579at2"/>
<comment type="caution">
    <text evidence="7">The sequence shown here is derived from an EMBL/GenBank/DDBJ whole genome shotgun (WGS) entry which is preliminary data.</text>
</comment>
<keyword evidence="4 7" id="KW-0413">Isomerase</keyword>
<evidence type="ECO:0000259" key="6">
    <source>
        <dbReference type="Pfam" id="PF00425"/>
    </source>
</evidence>
<evidence type="ECO:0000256" key="5">
    <source>
        <dbReference type="ARBA" id="ARBA00041564"/>
    </source>
</evidence>
<sequence>MAGIGEVLRLEFSGPNRVSDAASAWRELVGEASIVDQVGVPGTGLIAFGTFAFADDSAETSVLIVPRVVVGHRGNRSWVTLVHAEGEPAASVEVAQRAFGDEFRVRLVPGELPPAAYQDAVAQAVARIDAGELSKVVLARQIRGHVSPDADIRRVLDHLSRGYPDTWTFAVDGLVGSSPETLVRVADGAVSARVLAGTASRGVDAAADRGNAEALTHSEKDAEEHALAVRSAVDALEPHTSTLEASAEPFTVKLPNLWHLATDLEGTVDDGSGALDLVAAIHPTAAVAGTPREAAVRVLAELEGFDRGRYAAPVGWIGADGDGEWAIALRCAHVSPEGEITAWAGCGIVHDSDPAAELAETVMKFRPIVDAFG</sequence>
<comment type="similarity">
    <text evidence="2">Belongs to the isochorismate synthase family.</text>
</comment>
<feature type="domain" description="Chorismate-utilising enzyme C-terminal" evidence="6">
    <location>
        <begin position="115"/>
        <end position="364"/>
    </location>
</feature>
<keyword evidence="8" id="KW-1185">Reference proteome</keyword>
<evidence type="ECO:0000256" key="4">
    <source>
        <dbReference type="ARBA" id="ARBA00023235"/>
    </source>
</evidence>
<dbReference type="NCBIfam" id="TIGR00543">
    <property type="entry name" value="isochor_syn"/>
    <property type="match status" value="1"/>
</dbReference>
<evidence type="ECO:0000256" key="1">
    <source>
        <dbReference type="ARBA" id="ARBA00000799"/>
    </source>
</evidence>
<proteinExistence type="inferred from homology"/>
<dbReference type="Proteomes" id="UP000292686">
    <property type="component" value="Unassembled WGS sequence"/>
</dbReference>
<comment type="catalytic activity">
    <reaction evidence="1">
        <text>chorismate = isochorismate</text>
        <dbReference type="Rhea" id="RHEA:18985"/>
        <dbReference type="ChEBI" id="CHEBI:29748"/>
        <dbReference type="ChEBI" id="CHEBI:29780"/>
        <dbReference type="EC" id="5.4.4.2"/>
    </reaction>
</comment>
<dbReference type="PANTHER" id="PTHR42839:SF2">
    <property type="entry name" value="ISOCHORISMATE SYNTHASE ENTC"/>
    <property type="match status" value="1"/>
</dbReference>
<protein>
    <recommendedName>
        <fullName evidence="3">isochorismate synthase</fullName>
        <ecNumber evidence="3">5.4.4.2</ecNumber>
    </recommendedName>
    <alternativeName>
        <fullName evidence="5">Isochorismate mutase</fullName>
    </alternativeName>
</protein>
<organism evidence="7 8">
    <name type="scientific">Agromyces atrinae</name>
    <dbReference type="NCBI Taxonomy" id="592376"/>
    <lineage>
        <taxon>Bacteria</taxon>
        <taxon>Bacillati</taxon>
        <taxon>Actinomycetota</taxon>
        <taxon>Actinomycetes</taxon>
        <taxon>Micrococcales</taxon>
        <taxon>Microbacteriaceae</taxon>
        <taxon>Agromyces</taxon>
    </lineage>
</organism>
<dbReference type="PANTHER" id="PTHR42839">
    <property type="entry name" value="ISOCHORISMATE SYNTHASE ENTC"/>
    <property type="match status" value="1"/>
</dbReference>
<dbReference type="InterPro" id="IPR015890">
    <property type="entry name" value="Chorismate_C"/>
</dbReference>
<dbReference type="EC" id="5.4.4.2" evidence="3"/>
<dbReference type="Pfam" id="PF00425">
    <property type="entry name" value="Chorismate_bind"/>
    <property type="match status" value="1"/>
</dbReference>
<evidence type="ECO:0000313" key="7">
    <source>
        <dbReference type="EMBL" id="RXZ87083.1"/>
    </source>
</evidence>
<reference evidence="7 8" key="1">
    <citation type="submission" date="2019-01" db="EMBL/GenBank/DDBJ databases">
        <title>Agromyces.</title>
        <authorList>
            <person name="Li J."/>
        </authorList>
    </citation>
    <scope>NUCLEOTIDE SEQUENCE [LARGE SCALE GENOMIC DNA]</scope>
    <source>
        <strain evidence="7 8">DSM 23870</strain>
    </source>
</reference>
<dbReference type="AlphaFoldDB" id="A0A4Q2M9I6"/>
<evidence type="ECO:0000256" key="2">
    <source>
        <dbReference type="ARBA" id="ARBA00005297"/>
    </source>
</evidence>
<dbReference type="InterPro" id="IPR005801">
    <property type="entry name" value="ADC_synthase"/>
</dbReference>
<dbReference type="GO" id="GO:0008909">
    <property type="term" value="F:isochorismate synthase activity"/>
    <property type="evidence" value="ECO:0007669"/>
    <property type="project" value="UniProtKB-EC"/>
</dbReference>
<dbReference type="Gene3D" id="3.60.120.10">
    <property type="entry name" value="Anthranilate synthase"/>
    <property type="match status" value="1"/>
</dbReference>
<gene>
    <name evidence="7" type="ORF">ESP50_07085</name>
</gene>